<reference evidence="1" key="1">
    <citation type="submission" date="2021-01" db="EMBL/GenBank/DDBJ databases">
        <authorList>
            <person name="Corre E."/>
            <person name="Pelletier E."/>
            <person name="Niang G."/>
            <person name="Scheremetjew M."/>
            <person name="Finn R."/>
            <person name="Kale V."/>
            <person name="Holt S."/>
            <person name="Cochrane G."/>
            <person name="Meng A."/>
            <person name="Brown T."/>
            <person name="Cohen L."/>
        </authorList>
    </citation>
    <scope>NUCLEOTIDE SEQUENCE</scope>
    <source>
        <strain evidence="1">CCMP1381</strain>
    </source>
</reference>
<accession>A0A6U3XJH3</accession>
<evidence type="ECO:0000313" key="2">
    <source>
        <dbReference type="EMBL" id="CAD9467752.1"/>
    </source>
</evidence>
<protein>
    <submittedName>
        <fullName evidence="1">Uncharacterized protein</fullName>
    </submittedName>
</protein>
<name>A0A6U3XJH3_9STRA</name>
<gene>
    <name evidence="1" type="ORF">DSPE1174_LOCUS26523</name>
    <name evidence="2" type="ORF">DSPE1174_LOCUS26524</name>
</gene>
<dbReference type="EMBL" id="HBGS01051211">
    <property type="protein sequence ID" value="CAD9467751.1"/>
    <property type="molecule type" value="Transcribed_RNA"/>
</dbReference>
<proteinExistence type="predicted"/>
<sequence length="211" mass="23821">MNAYQGPQEGHVYEANIFGDMLEREWEHVNGEHPGYFGAIYALNYNAEQQKKDTVVLFPAHFERFEKRIPGFLRIVEEVTGVVRKANGGVNIPQPKVVSLVRQYFGSSAEFGNHKDHYIRGDGEDMNNTYDAVGICCVRMTGEPTGLWQCLSNGAEEPSNGEEGITCMYKTVGDVVTFNGGFWHRTVSKQTVEFTALKVVCFYEFEQSRNV</sequence>
<organism evidence="1">
    <name type="scientific">Octactis speculum</name>
    <dbReference type="NCBI Taxonomy" id="3111310"/>
    <lineage>
        <taxon>Eukaryota</taxon>
        <taxon>Sar</taxon>
        <taxon>Stramenopiles</taxon>
        <taxon>Ochrophyta</taxon>
        <taxon>Dictyochophyceae</taxon>
        <taxon>Dictyochales</taxon>
        <taxon>Dictyochaceae</taxon>
        <taxon>Octactis</taxon>
    </lineage>
</organism>
<evidence type="ECO:0000313" key="1">
    <source>
        <dbReference type="EMBL" id="CAD9467751.1"/>
    </source>
</evidence>
<dbReference type="EMBL" id="HBGS01051212">
    <property type="protein sequence ID" value="CAD9467752.1"/>
    <property type="molecule type" value="Transcribed_RNA"/>
</dbReference>
<dbReference type="AlphaFoldDB" id="A0A6U3XJH3"/>